<dbReference type="PANTHER" id="PTHR18460">
    <property type="entry name" value="TEL2 INTERACTING PROTEIN 1 TTI1 FAMILY MEMBER"/>
    <property type="match status" value="1"/>
</dbReference>
<organism evidence="2 3">
    <name type="scientific">Morella rubra</name>
    <name type="common">Chinese bayberry</name>
    <dbReference type="NCBI Taxonomy" id="262757"/>
    <lineage>
        <taxon>Eukaryota</taxon>
        <taxon>Viridiplantae</taxon>
        <taxon>Streptophyta</taxon>
        <taxon>Embryophyta</taxon>
        <taxon>Tracheophyta</taxon>
        <taxon>Spermatophyta</taxon>
        <taxon>Magnoliopsida</taxon>
        <taxon>eudicotyledons</taxon>
        <taxon>Gunneridae</taxon>
        <taxon>Pentapetalae</taxon>
        <taxon>rosids</taxon>
        <taxon>fabids</taxon>
        <taxon>Fagales</taxon>
        <taxon>Myricaceae</taxon>
        <taxon>Morella</taxon>
    </lineage>
</organism>
<dbReference type="Pfam" id="PF24173">
    <property type="entry name" value="TPR_TTI1_N"/>
    <property type="match status" value="1"/>
</dbReference>
<feature type="domain" description="TTI1 N-terminal TPR" evidence="1">
    <location>
        <begin position="62"/>
        <end position="142"/>
    </location>
</feature>
<dbReference type="Gene3D" id="1.25.10.10">
    <property type="entry name" value="Leucine-rich Repeat Variant"/>
    <property type="match status" value="1"/>
</dbReference>
<reference evidence="2 3" key="1">
    <citation type="journal article" date="2019" name="Plant Biotechnol. J.">
        <title>The red bayberry genome and genetic basis of sex determination.</title>
        <authorList>
            <person name="Jia H.M."/>
            <person name="Jia H.J."/>
            <person name="Cai Q.L."/>
            <person name="Wang Y."/>
            <person name="Zhao H.B."/>
            <person name="Yang W.F."/>
            <person name="Wang G.Y."/>
            <person name="Li Y.H."/>
            <person name="Zhan D.L."/>
            <person name="Shen Y.T."/>
            <person name="Niu Q.F."/>
            <person name="Chang L."/>
            <person name="Qiu J."/>
            <person name="Zhao L."/>
            <person name="Xie H.B."/>
            <person name="Fu W.Y."/>
            <person name="Jin J."/>
            <person name="Li X.W."/>
            <person name="Jiao Y."/>
            <person name="Zhou C.C."/>
            <person name="Tu T."/>
            <person name="Chai C.Y."/>
            <person name="Gao J.L."/>
            <person name="Fan L.J."/>
            <person name="van de Weg E."/>
            <person name="Wang J.Y."/>
            <person name="Gao Z.S."/>
        </authorList>
    </citation>
    <scope>NUCLEOTIDE SEQUENCE [LARGE SCALE GENOMIC DNA]</scope>
    <source>
        <tissue evidence="2">Leaves</tissue>
    </source>
</reference>
<gene>
    <name evidence="2" type="ORF">CJ030_MR4G029192</name>
</gene>
<keyword evidence="3" id="KW-1185">Reference proteome</keyword>
<dbReference type="GO" id="GO:0005737">
    <property type="term" value="C:cytoplasm"/>
    <property type="evidence" value="ECO:0007669"/>
    <property type="project" value="TreeGrafter"/>
</dbReference>
<dbReference type="PANTHER" id="PTHR18460:SF3">
    <property type="entry name" value="TELO2-INTERACTING PROTEIN 1 HOMOLOG"/>
    <property type="match status" value="1"/>
</dbReference>
<dbReference type="EMBL" id="RXIC02000022">
    <property type="protein sequence ID" value="KAB1216414.1"/>
    <property type="molecule type" value="Genomic_DNA"/>
</dbReference>
<sequence>MPVDSITNFNSSKYKSTQSVLEELRSLPNKAQGKSEMVAEDSSDKAIIIVTPESGFKDVRSTDSGKGIRSLRVNRTKEWIEKTAAHVNKLLGVTFPNICVHPANKVREGLLAAIRRLLSKCSHTLKDSRQMLLECLCVLVVDASEEVSASAQEFLDYLFSLSGKIHFEDDIAEIFSRLIEKLPKVVLGREESLALSHAQQLLVVMYYSGPQLVVDQLLRSPVVAARFLDVFAVCLSHNSLFTGSLDKLILARRSSVAYLPSISELTAGTNFTSNYLTIMSEGSPKNLTQIGIQDKDVERALENVQKSFQLPRMPPWFVYLGSPKLYEALAGILRLVGLSLIADLRSEGRLSIITDIPLGYLRKLISEIRVREYNNEGWQAWYNRIGSGQLLRQASTAVCILNEMIFGLSDKAVDIFTRMFQKPREKGEEVCNAVLHGSDFSIVFHKQVIIEGIGIFNICLGRDFVSSGFLQSSLYLLLENLISSNFEVRSAADAVLHVLSATSSYPTVGHLVLGNADFVIDSICRQLRHLELNPHVPNVLAAMLSYIGVAQKILPLLEEPAVAEIAKASKHEACSLPTQAESYFVHVMSVVSEVEKKARIGSDQRSKSSSDGDIYLIRTSLVIL</sequence>
<protein>
    <recommendedName>
        <fullName evidence="1">TTI1 N-terminal TPR domain-containing protein</fullName>
    </recommendedName>
</protein>
<dbReference type="InterPro" id="IPR011989">
    <property type="entry name" value="ARM-like"/>
</dbReference>
<dbReference type="SUPFAM" id="SSF48371">
    <property type="entry name" value="ARM repeat"/>
    <property type="match status" value="1"/>
</dbReference>
<dbReference type="AlphaFoldDB" id="A0A6A1VTY8"/>
<dbReference type="InterPro" id="IPR052587">
    <property type="entry name" value="TELO2-interacting_protein_1"/>
</dbReference>
<evidence type="ECO:0000313" key="2">
    <source>
        <dbReference type="EMBL" id="KAB1216414.1"/>
    </source>
</evidence>
<dbReference type="OrthoDB" id="49511at2759"/>
<dbReference type="InterPro" id="IPR049362">
    <property type="entry name" value="TTI1_rpt"/>
</dbReference>
<dbReference type="InterPro" id="IPR057566">
    <property type="entry name" value="TPR_TTI1_N"/>
</dbReference>
<accession>A0A6A1VTY8</accession>
<comment type="caution">
    <text evidence="2">The sequence shown here is derived from an EMBL/GenBank/DDBJ whole genome shotgun (WGS) entry which is preliminary data.</text>
</comment>
<proteinExistence type="predicted"/>
<dbReference type="InterPro" id="IPR016024">
    <property type="entry name" value="ARM-type_fold"/>
</dbReference>
<dbReference type="Proteomes" id="UP000516437">
    <property type="component" value="Chromosome 4"/>
</dbReference>
<dbReference type="Pfam" id="PF21547">
    <property type="entry name" value="TTI1"/>
    <property type="match status" value="1"/>
</dbReference>
<evidence type="ECO:0000313" key="3">
    <source>
        <dbReference type="Proteomes" id="UP000516437"/>
    </source>
</evidence>
<evidence type="ECO:0000259" key="1">
    <source>
        <dbReference type="Pfam" id="PF24173"/>
    </source>
</evidence>
<name>A0A6A1VTY8_9ROSI</name>